<dbReference type="Proteomes" id="UP001219525">
    <property type="component" value="Unassembled WGS sequence"/>
</dbReference>
<dbReference type="SUPFAM" id="SSF57850">
    <property type="entry name" value="RING/U-box"/>
    <property type="match status" value="1"/>
</dbReference>
<reference evidence="3" key="1">
    <citation type="submission" date="2023-03" db="EMBL/GenBank/DDBJ databases">
        <title>Massive genome expansion in bonnet fungi (Mycena s.s.) driven by repeated elements and novel gene families across ecological guilds.</title>
        <authorList>
            <consortium name="Lawrence Berkeley National Laboratory"/>
            <person name="Harder C.B."/>
            <person name="Miyauchi S."/>
            <person name="Viragh M."/>
            <person name="Kuo A."/>
            <person name="Thoen E."/>
            <person name="Andreopoulos B."/>
            <person name="Lu D."/>
            <person name="Skrede I."/>
            <person name="Drula E."/>
            <person name="Henrissat B."/>
            <person name="Morin E."/>
            <person name="Kohler A."/>
            <person name="Barry K."/>
            <person name="LaButti K."/>
            <person name="Morin E."/>
            <person name="Salamov A."/>
            <person name="Lipzen A."/>
            <person name="Mereny Z."/>
            <person name="Hegedus B."/>
            <person name="Baldrian P."/>
            <person name="Stursova M."/>
            <person name="Weitz H."/>
            <person name="Taylor A."/>
            <person name="Grigoriev I.V."/>
            <person name="Nagy L.G."/>
            <person name="Martin F."/>
            <person name="Kauserud H."/>
        </authorList>
    </citation>
    <scope>NUCLEOTIDE SEQUENCE</scope>
    <source>
        <strain evidence="3">9144</strain>
    </source>
</reference>
<keyword evidence="4" id="KW-1185">Reference proteome</keyword>
<keyword evidence="1" id="KW-0863">Zinc-finger</keyword>
<keyword evidence="1" id="KW-0862">Zinc</keyword>
<proteinExistence type="predicted"/>
<feature type="domain" description="RING-type" evidence="2">
    <location>
        <begin position="89"/>
        <end position="127"/>
    </location>
</feature>
<name>A0AAD6URT0_9AGAR</name>
<evidence type="ECO:0000256" key="1">
    <source>
        <dbReference type="PROSITE-ProRule" id="PRU00175"/>
    </source>
</evidence>
<dbReference type="InterPro" id="IPR001841">
    <property type="entry name" value="Znf_RING"/>
</dbReference>
<organism evidence="3 4">
    <name type="scientific">Mycena pura</name>
    <dbReference type="NCBI Taxonomy" id="153505"/>
    <lineage>
        <taxon>Eukaryota</taxon>
        <taxon>Fungi</taxon>
        <taxon>Dikarya</taxon>
        <taxon>Basidiomycota</taxon>
        <taxon>Agaricomycotina</taxon>
        <taxon>Agaricomycetes</taxon>
        <taxon>Agaricomycetidae</taxon>
        <taxon>Agaricales</taxon>
        <taxon>Marasmiineae</taxon>
        <taxon>Mycenaceae</taxon>
        <taxon>Mycena</taxon>
    </lineage>
</organism>
<dbReference type="Gene3D" id="3.30.40.10">
    <property type="entry name" value="Zinc/RING finger domain, C3HC4 (zinc finger)"/>
    <property type="match status" value="1"/>
</dbReference>
<dbReference type="InterPro" id="IPR013083">
    <property type="entry name" value="Znf_RING/FYVE/PHD"/>
</dbReference>
<dbReference type="EMBL" id="JARJCW010000193">
    <property type="protein sequence ID" value="KAJ7187561.1"/>
    <property type="molecule type" value="Genomic_DNA"/>
</dbReference>
<sequence>MYNTYGIAAEKAQRLKDEQNLIRREKIDARCRAALEKERRPPALQPFKIRIVPRWGRRQARNEPLTENELYLDDARPALILRPRLEHICILCHNAKSHPVLLTCGHSHCYVCIHMLLETQWACPECEKDVTGRSVPHDVEAAAIEHDNPGWDNSRVAYL</sequence>
<keyword evidence="1" id="KW-0479">Metal-binding</keyword>
<comment type="caution">
    <text evidence="3">The sequence shown here is derived from an EMBL/GenBank/DDBJ whole genome shotgun (WGS) entry which is preliminary data.</text>
</comment>
<evidence type="ECO:0000259" key="2">
    <source>
        <dbReference type="PROSITE" id="PS50089"/>
    </source>
</evidence>
<dbReference type="GO" id="GO:0008270">
    <property type="term" value="F:zinc ion binding"/>
    <property type="evidence" value="ECO:0007669"/>
    <property type="project" value="UniProtKB-KW"/>
</dbReference>
<protein>
    <recommendedName>
        <fullName evidence="2">RING-type domain-containing protein</fullName>
    </recommendedName>
</protein>
<accession>A0AAD6URT0</accession>
<dbReference type="AlphaFoldDB" id="A0AAD6URT0"/>
<gene>
    <name evidence="3" type="ORF">GGX14DRAFT_580984</name>
</gene>
<evidence type="ECO:0000313" key="4">
    <source>
        <dbReference type="Proteomes" id="UP001219525"/>
    </source>
</evidence>
<dbReference type="Pfam" id="PF13920">
    <property type="entry name" value="zf-C3HC4_3"/>
    <property type="match status" value="1"/>
</dbReference>
<dbReference type="SMART" id="SM00184">
    <property type="entry name" value="RING"/>
    <property type="match status" value="1"/>
</dbReference>
<dbReference type="PROSITE" id="PS50089">
    <property type="entry name" value="ZF_RING_2"/>
    <property type="match status" value="1"/>
</dbReference>
<evidence type="ECO:0000313" key="3">
    <source>
        <dbReference type="EMBL" id="KAJ7187561.1"/>
    </source>
</evidence>